<dbReference type="Pfam" id="PF18171">
    <property type="entry name" value="LSDAT_prok"/>
    <property type="match status" value="1"/>
</dbReference>
<dbReference type="InterPro" id="IPR041482">
    <property type="entry name" value="LSDAT_prok"/>
</dbReference>
<proteinExistence type="predicted"/>
<evidence type="ECO:0000259" key="1">
    <source>
        <dbReference type="Pfam" id="PF18171"/>
    </source>
</evidence>
<dbReference type="Proteomes" id="UP000717364">
    <property type="component" value="Unassembled WGS sequence"/>
</dbReference>
<evidence type="ECO:0000313" key="3">
    <source>
        <dbReference type="Proteomes" id="UP000717364"/>
    </source>
</evidence>
<dbReference type="AlphaFoldDB" id="A0A947DID4"/>
<comment type="caution">
    <text evidence="2">The sequence shown here is derived from an EMBL/GenBank/DDBJ whole genome shotgun (WGS) entry which is preliminary data.</text>
</comment>
<gene>
    <name evidence="2" type="ORF">IXB50_19130</name>
</gene>
<protein>
    <recommendedName>
        <fullName evidence="1">LSDAT prokaryote domain-containing protein</fullName>
    </recommendedName>
</protein>
<accession>A0A947DID4</accession>
<feature type="domain" description="LSDAT prokaryote" evidence="1">
    <location>
        <begin position="45"/>
        <end position="231"/>
    </location>
</feature>
<reference evidence="2" key="1">
    <citation type="submission" date="2020-11" db="EMBL/GenBank/DDBJ databases">
        <authorList>
            <person name="Konstantinou D."/>
            <person name="Gkelis S."/>
            <person name="Popin R."/>
            <person name="Fewer D."/>
            <person name="Sivonen K."/>
        </authorList>
    </citation>
    <scope>NUCLEOTIDE SEQUENCE</scope>
    <source>
        <strain evidence="2">TAU-MAC 1115</strain>
    </source>
</reference>
<dbReference type="EMBL" id="JADOES010000049">
    <property type="protein sequence ID" value="MBT9317540.1"/>
    <property type="molecule type" value="Genomic_DNA"/>
</dbReference>
<sequence>MIQNTESLSFKYTFSSGQTAYILDVPDSFTYNKTITALGLTQSSPSIVVIGGASKMSPESKMRVSLLFTKVLAPFAETSQVTVFDGGTDAGVIQMMGQARRNIGGTFQLVGITPKAKVNLPGYSINLNLELKSRELTALEENHTHFVLIPGSNWGNESPWLANCSSILAGNYPTITILINGGKISLSDFILNLSVGRQAIIIAGSGRLADEIANTINGIKPSKDPMIQNLTRTYYPNQLSVFDLTHSLDILTNRLQAYFKPQIT</sequence>
<reference evidence="2" key="2">
    <citation type="journal article" date="2021" name="Mar. Drugs">
        <title>Genome Reduction and Secondary Metabolism of the Marine Sponge-Associated Cyanobacterium Leptothoe.</title>
        <authorList>
            <person name="Konstantinou D."/>
            <person name="Popin R.V."/>
            <person name="Fewer D.P."/>
            <person name="Sivonen K."/>
            <person name="Gkelis S."/>
        </authorList>
    </citation>
    <scope>NUCLEOTIDE SEQUENCE</scope>
    <source>
        <strain evidence="2">TAU-MAC 1115</strain>
    </source>
</reference>
<keyword evidence="3" id="KW-1185">Reference proteome</keyword>
<name>A0A947DID4_9CYAN</name>
<dbReference type="RefSeq" id="WP_215610604.1">
    <property type="nucleotide sequence ID" value="NZ_JADOES010000049.1"/>
</dbReference>
<organism evidence="2 3">
    <name type="scientific">Leptothoe spongobia TAU-MAC 1115</name>
    <dbReference type="NCBI Taxonomy" id="1967444"/>
    <lineage>
        <taxon>Bacteria</taxon>
        <taxon>Bacillati</taxon>
        <taxon>Cyanobacteriota</taxon>
        <taxon>Cyanophyceae</taxon>
        <taxon>Nodosilineales</taxon>
        <taxon>Cymatolegaceae</taxon>
        <taxon>Leptothoe</taxon>
        <taxon>Leptothoe spongobia</taxon>
    </lineage>
</organism>
<evidence type="ECO:0000313" key="2">
    <source>
        <dbReference type="EMBL" id="MBT9317540.1"/>
    </source>
</evidence>